<sequence length="1051" mass="113181">MVRGGRARTYRPHRNAVGPRVSSAQATGAVTGKAARRPQVWSIPAHRGFADALVAGLLPRYADGDLGLARLTLLLPNQRAARTITEAFIRNGAVAGADGTRAGLLLPRMVAVGDLDLDETLGALLDPIGAADHVLPAADATRRWLHLAELMALVEPEEAPGGAARLRRARNAAQTIDRLLVEDVSAADLLSDQVKAIVGEQAEHWVDATRDFLKLQALWRDLAGQQGVVDAPMRRNALFDHAASAWKLSPPPHAVLAVGITSASPALARLLRVVADLPQGGVVLPDLDLSLDDAVWDELGQAGVPDEPGGAPFGRDDVLTHPQYHLKLLLNRMGLSRKEVQPWHRAGVAAAPPERSKAISALFLPPKASARWVDLPPEKRRLAAVRLMEAEHPGEEAQAIAILMREALETPERRVALITPNRGLAARVVAHLHRWGIMANDTAGRPLPQTAAGRLFLLLAEVMAEDAPPVPLIALLSHPLARGSMGRGLWLDHVRTLDRALRGPRPGVGTGPIRAVIDRLTKDGRGRLRDWWDEVEAILNPLLAMPADAPLAEMLDALVLAAETLCGEAIWAEAPGRALSTMVEDLREAAREVGTMLPRRDITAVLRDAMDMVAVRPPWGGHGRVAIYGLLEARMSRADLVICGGLTEGNWPAAPATDALLPPAVLRHLGVPGADFRIGLAAHDLAGALGAPQVVLSWARRDEGGPVIPSRFVLRVQAMLGADLAERHRETRAIALAQAIDAPNASHPAVPPAPRPAPMPSAEQRRVDVRVTALDGLRADPYGFYAQAILRLSKLDALDAEPSPAWRGTAVHKILENWHKDGAVPGTLCASADRTLDMMSAHPLARSLWRPRLLAALNWIDQEMVAITATGRRVIGTELSGEMVVDGIRVHGRIDRLDRLPDGSVAVVDYKTGTPPSGKKVEAGFALQLGLMGMIAAQDGFKARDGSAVGGTPARFEYWSLARAKKGGGFGYVEEPVLDGKKKSGLPRDEFLDRTEVFLRDAIAHWLIGNDPFTAMLRPDMVGYNDYDQLMRLDEWIGWLGDDDQNEGTPA</sequence>
<keyword evidence="4" id="KW-1185">Reference proteome</keyword>
<protein>
    <submittedName>
        <fullName evidence="3">Double-strand break repair protein AddB</fullName>
    </submittedName>
</protein>
<dbReference type="Proteomes" id="UP000753724">
    <property type="component" value="Unassembled WGS sequence"/>
</dbReference>
<name>A0ABW9XA18_9SPHN</name>
<dbReference type="SUPFAM" id="SSF52540">
    <property type="entry name" value="P-loop containing nucleoside triphosphate hydrolases"/>
    <property type="match status" value="1"/>
</dbReference>
<accession>A0ABW9XA18</accession>
<dbReference type="InterPro" id="IPR038726">
    <property type="entry name" value="PDDEXK_AddAB-type"/>
</dbReference>
<dbReference type="Gene3D" id="3.90.320.10">
    <property type="match status" value="1"/>
</dbReference>
<feature type="domain" description="PD-(D/E)XK endonuclease-like" evidence="2">
    <location>
        <begin position="771"/>
        <end position="1007"/>
    </location>
</feature>
<feature type="region of interest" description="Disordered" evidence="1">
    <location>
        <begin position="1"/>
        <end position="29"/>
    </location>
</feature>
<proteinExistence type="predicted"/>
<gene>
    <name evidence="3" type="primary">addB</name>
    <name evidence="3" type="ORF">GTZ99_02280</name>
</gene>
<comment type="caution">
    <text evidence="3">The sequence shown here is derived from an EMBL/GenBank/DDBJ whole genome shotgun (WGS) entry which is preliminary data.</text>
</comment>
<feature type="compositionally biased region" description="Basic residues" evidence="1">
    <location>
        <begin position="1"/>
        <end position="14"/>
    </location>
</feature>
<dbReference type="SUPFAM" id="SSF52980">
    <property type="entry name" value="Restriction endonuclease-like"/>
    <property type="match status" value="1"/>
</dbReference>
<dbReference type="Pfam" id="PF12705">
    <property type="entry name" value="PDDEXK_1"/>
    <property type="match status" value="1"/>
</dbReference>
<reference evidence="4" key="1">
    <citation type="submission" date="2020-01" db="EMBL/GenBank/DDBJ databases">
        <title>Sphingomonas sp. strain CSW-10.</title>
        <authorList>
            <person name="Chen W.-M."/>
        </authorList>
    </citation>
    <scope>NUCLEOTIDE SEQUENCE [LARGE SCALE GENOMIC DNA]</scope>
    <source>
        <strain evidence="4">FSY-8</strain>
    </source>
</reference>
<dbReference type="InterPro" id="IPR011604">
    <property type="entry name" value="PDDEXK-like_dom_sf"/>
</dbReference>
<dbReference type="NCBIfam" id="TIGR02786">
    <property type="entry name" value="addB_alphas"/>
    <property type="match status" value="1"/>
</dbReference>
<evidence type="ECO:0000313" key="4">
    <source>
        <dbReference type="Proteomes" id="UP000753724"/>
    </source>
</evidence>
<evidence type="ECO:0000259" key="2">
    <source>
        <dbReference type="Pfam" id="PF12705"/>
    </source>
</evidence>
<organism evidence="3 4">
    <name type="scientific">Novosphingobium ovatum</name>
    <dbReference type="NCBI Taxonomy" id="1908523"/>
    <lineage>
        <taxon>Bacteria</taxon>
        <taxon>Pseudomonadati</taxon>
        <taxon>Pseudomonadota</taxon>
        <taxon>Alphaproteobacteria</taxon>
        <taxon>Sphingomonadales</taxon>
        <taxon>Sphingomonadaceae</taxon>
        <taxon>Novosphingobium</taxon>
    </lineage>
</organism>
<evidence type="ECO:0000313" key="3">
    <source>
        <dbReference type="EMBL" id="NBC35380.1"/>
    </source>
</evidence>
<dbReference type="InterPro" id="IPR014153">
    <property type="entry name" value="Ds_break_AddB"/>
</dbReference>
<dbReference type="InterPro" id="IPR011335">
    <property type="entry name" value="Restrct_endonuc-II-like"/>
</dbReference>
<dbReference type="InterPro" id="IPR027417">
    <property type="entry name" value="P-loop_NTPase"/>
</dbReference>
<evidence type="ECO:0000256" key="1">
    <source>
        <dbReference type="SAM" id="MobiDB-lite"/>
    </source>
</evidence>
<dbReference type="EMBL" id="JAAAPO010000001">
    <property type="protein sequence ID" value="NBC35380.1"/>
    <property type="molecule type" value="Genomic_DNA"/>
</dbReference>